<accession>A0ABW1H700</accession>
<dbReference type="Pfam" id="PF03551">
    <property type="entry name" value="PadR"/>
    <property type="match status" value="1"/>
</dbReference>
<evidence type="ECO:0000313" key="3">
    <source>
        <dbReference type="EMBL" id="MFC5924968.1"/>
    </source>
</evidence>
<feature type="region of interest" description="Disordered" evidence="1">
    <location>
        <begin position="91"/>
        <end position="110"/>
    </location>
</feature>
<proteinExistence type="predicted"/>
<organism evidence="3 4">
    <name type="scientific">Micromonospora vulcania</name>
    <dbReference type="NCBI Taxonomy" id="1441873"/>
    <lineage>
        <taxon>Bacteria</taxon>
        <taxon>Bacillati</taxon>
        <taxon>Actinomycetota</taxon>
        <taxon>Actinomycetes</taxon>
        <taxon>Micromonosporales</taxon>
        <taxon>Micromonosporaceae</taxon>
        <taxon>Micromonospora</taxon>
    </lineage>
</organism>
<feature type="domain" description="Transcription regulator PadR N-terminal" evidence="2">
    <location>
        <begin position="24"/>
        <end position="83"/>
    </location>
</feature>
<dbReference type="Proteomes" id="UP001596226">
    <property type="component" value="Unassembled WGS sequence"/>
</dbReference>
<reference evidence="4" key="1">
    <citation type="journal article" date="2019" name="Int. J. Syst. Evol. Microbiol.">
        <title>The Global Catalogue of Microorganisms (GCM) 10K type strain sequencing project: providing services to taxonomists for standard genome sequencing and annotation.</title>
        <authorList>
            <consortium name="The Broad Institute Genomics Platform"/>
            <consortium name="The Broad Institute Genome Sequencing Center for Infectious Disease"/>
            <person name="Wu L."/>
            <person name="Ma J."/>
        </authorList>
    </citation>
    <scope>NUCLEOTIDE SEQUENCE [LARGE SCALE GENOMIC DNA]</scope>
    <source>
        <strain evidence="4">CGMCC 4.7144</strain>
    </source>
</reference>
<sequence>MSDGPVRITGPLLAVLDAFLAAPDHELHGWAIMKTTKRSGPTIYKMLERLAESRWVTSRWGESTEPGKPRRRYYRLTPHGVQSARTLIAARQPAAAPPGRLAQTYGRWAT</sequence>
<evidence type="ECO:0000256" key="1">
    <source>
        <dbReference type="SAM" id="MobiDB-lite"/>
    </source>
</evidence>
<dbReference type="InterPro" id="IPR005149">
    <property type="entry name" value="Tscrpt_reg_PadR_N"/>
</dbReference>
<gene>
    <name evidence="3" type="ORF">ACFQGL_16625</name>
</gene>
<name>A0ABW1H700_9ACTN</name>
<dbReference type="InterPro" id="IPR036390">
    <property type="entry name" value="WH_DNA-bd_sf"/>
</dbReference>
<keyword evidence="4" id="KW-1185">Reference proteome</keyword>
<dbReference type="InterPro" id="IPR036388">
    <property type="entry name" value="WH-like_DNA-bd_sf"/>
</dbReference>
<evidence type="ECO:0000313" key="4">
    <source>
        <dbReference type="Proteomes" id="UP001596226"/>
    </source>
</evidence>
<dbReference type="EMBL" id="JBHSQS010000009">
    <property type="protein sequence ID" value="MFC5924968.1"/>
    <property type="molecule type" value="Genomic_DNA"/>
</dbReference>
<dbReference type="RefSeq" id="WP_377512634.1">
    <property type="nucleotide sequence ID" value="NZ_JBHSQS010000009.1"/>
</dbReference>
<feature type="compositionally biased region" description="Low complexity" evidence="1">
    <location>
        <begin position="91"/>
        <end position="102"/>
    </location>
</feature>
<comment type="caution">
    <text evidence="3">The sequence shown here is derived from an EMBL/GenBank/DDBJ whole genome shotgun (WGS) entry which is preliminary data.</text>
</comment>
<protein>
    <submittedName>
        <fullName evidence="3">PadR family transcriptional regulator</fullName>
    </submittedName>
</protein>
<dbReference type="Gene3D" id="1.10.10.10">
    <property type="entry name" value="Winged helix-like DNA-binding domain superfamily/Winged helix DNA-binding domain"/>
    <property type="match status" value="1"/>
</dbReference>
<evidence type="ECO:0000259" key="2">
    <source>
        <dbReference type="Pfam" id="PF03551"/>
    </source>
</evidence>
<dbReference type="SUPFAM" id="SSF46785">
    <property type="entry name" value="Winged helix' DNA-binding domain"/>
    <property type="match status" value="1"/>
</dbReference>